<dbReference type="AlphaFoldDB" id="A0AAI9X1A4"/>
<dbReference type="InterPro" id="IPR036397">
    <property type="entry name" value="RNaseH_sf"/>
</dbReference>
<dbReference type="InterPro" id="IPR053392">
    <property type="entry name" value="Transposase_IS30-like"/>
</dbReference>
<dbReference type="PROSITE" id="PS50994">
    <property type="entry name" value="INTEGRASE"/>
    <property type="match status" value="1"/>
</dbReference>
<dbReference type="GO" id="GO:0003676">
    <property type="term" value="F:nucleic acid binding"/>
    <property type="evidence" value="ECO:0007669"/>
    <property type="project" value="InterPro"/>
</dbReference>
<organism evidence="2 3">
    <name type="scientific">Spiroplasma melliferum KC3</name>
    <dbReference type="NCBI Taxonomy" id="570509"/>
    <lineage>
        <taxon>Bacteria</taxon>
        <taxon>Bacillati</taxon>
        <taxon>Mycoplasmatota</taxon>
        <taxon>Mollicutes</taxon>
        <taxon>Entomoplasmatales</taxon>
        <taxon>Spiroplasmataceae</taxon>
        <taxon>Spiroplasma</taxon>
    </lineage>
</organism>
<sequence length="331" mass="39876">MNYKHFNIDERVILSQLLVSKLFQKKNGKPNLFKISKYMERSVSTIWNEVKRFQKLKEYNPIKAHKKYLKNRKKSVKHIKFSYQQLMWLDEKFNKFHWSPEIICYAYKREFGIKFPVCFKTLYKYVFLGLFGLNKRNLYFHGRKNKSKQNIDNRGKLSNFRTIAESKHNKNEFGWFEMDTIVGKDFKSVCLVLTEQLTKFEIVKKLKDRTPNEVISVIKNIFKTSVLKKIVKGIITDQGKEFSEWKQIEAYIDTKVYFCDKGKPTQKPIVERINRDLRHWFPKGIDLDVYSQEYYDEIVNIINERPRQCLGWNSAKNYFVNFIKKYVNIKI</sequence>
<evidence type="ECO:0000313" key="2">
    <source>
        <dbReference type="EMBL" id="KAI92844.1"/>
    </source>
</evidence>
<dbReference type="PANTHER" id="PTHR10948">
    <property type="entry name" value="TRANSPOSASE"/>
    <property type="match status" value="1"/>
</dbReference>
<feature type="domain" description="Integrase catalytic" evidence="1">
    <location>
        <begin position="166"/>
        <end position="323"/>
    </location>
</feature>
<gene>
    <name evidence="2" type="ORF">SPM_002245</name>
</gene>
<proteinExistence type="predicted"/>
<dbReference type="InterPro" id="IPR051917">
    <property type="entry name" value="Transposase-Integrase"/>
</dbReference>
<accession>A0AAI9X1A4</accession>
<reference evidence="2 3" key="1">
    <citation type="journal article" date="2012" name="J. Proteome Res.">
        <title>Application of Spiroplasma melliferum proteogenomic profiling for the discovery of virulence factors and pathogenicity mechanisms in host-associated spiroplasmas.</title>
        <authorList>
            <person name="Alexeev D."/>
            <person name="Kostrjukova E."/>
            <person name="Aliper A."/>
            <person name="Popenko A."/>
            <person name="Bazaleev N."/>
            <person name="Tyakht A."/>
            <person name="Selezneva O."/>
            <person name="Akopian T."/>
            <person name="Prichodko E."/>
            <person name="Kondratov I."/>
            <person name="Chukin M."/>
            <person name="Demina I."/>
            <person name="Galyamina M."/>
            <person name="Kamashev D."/>
            <person name="Vanyushkina A."/>
            <person name="Ladygina V."/>
            <person name="Levitskii S."/>
            <person name="Lazarev V."/>
            <person name="Govorun V."/>
        </authorList>
    </citation>
    <scope>NUCLEOTIDE SEQUENCE [LARGE SCALE GENOMIC DNA]</scope>
    <source>
        <strain evidence="2 3">KC3</strain>
    </source>
</reference>
<dbReference type="EMBL" id="AGBZ02000001">
    <property type="protein sequence ID" value="KAI92844.1"/>
    <property type="molecule type" value="Genomic_DNA"/>
</dbReference>
<dbReference type="GO" id="GO:0015074">
    <property type="term" value="P:DNA integration"/>
    <property type="evidence" value="ECO:0007669"/>
    <property type="project" value="InterPro"/>
</dbReference>
<comment type="caution">
    <text evidence="2">The sequence shown here is derived from an EMBL/GenBank/DDBJ whole genome shotgun (WGS) entry which is preliminary data.</text>
</comment>
<dbReference type="GO" id="GO:0005829">
    <property type="term" value="C:cytosol"/>
    <property type="evidence" value="ECO:0007669"/>
    <property type="project" value="TreeGrafter"/>
</dbReference>
<dbReference type="PANTHER" id="PTHR10948:SF23">
    <property type="entry name" value="TRANSPOSASE INSI FOR INSERTION SEQUENCE ELEMENT IS30A-RELATED"/>
    <property type="match status" value="1"/>
</dbReference>
<dbReference type="NCBIfam" id="NF033563">
    <property type="entry name" value="transpos_IS30"/>
    <property type="match status" value="1"/>
</dbReference>
<evidence type="ECO:0000259" key="1">
    <source>
        <dbReference type="PROSITE" id="PS50994"/>
    </source>
</evidence>
<protein>
    <submittedName>
        <fullName evidence="2">Integrase</fullName>
    </submittedName>
</protein>
<dbReference type="SUPFAM" id="SSF53098">
    <property type="entry name" value="Ribonuclease H-like"/>
    <property type="match status" value="1"/>
</dbReference>
<dbReference type="RefSeq" id="WP_004027981.1">
    <property type="nucleotide sequence ID" value="NZ_AGBZ02000001.1"/>
</dbReference>
<dbReference type="Proteomes" id="UP000004057">
    <property type="component" value="Unassembled WGS sequence"/>
</dbReference>
<dbReference type="InterPro" id="IPR001584">
    <property type="entry name" value="Integrase_cat-core"/>
</dbReference>
<dbReference type="GO" id="GO:0004803">
    <property type="term" value="F:transposase activity"/>
    <property type="evidence" value="ECO:0007669"/>
    <property type="project" value="TreeGrafter"/>
</dbReference>
<dbReference type="InterPro" id="IPR012337">
    <property type="entry name" value="RNaseH-like_sf"/>
</dbReference>
<dbReference type="Gene3D" id="3.30.420.10">
    <property type="entry name" value="Ribonuclease H-like superfamily/Ribonuclease H"/>
    <property type="match status" value="1"/>
</dbReference>
<dbReference type="GO" id="GO:0032196">
    <property type="term" value="P:transposition"/>
    <property type="evidence" value="ECO:0007669"/>
    <property type="project" value="TreeGrafter"/>
</dbReference>
<evidence type="ECO:0000313" key="3">
    <source>
        <dbReference type="Proteomes" id="UP000004057"/>
    </source>
</evidence>
<name>A0AAI9X1A4_SPIME</name>